<dbReference type="EMBL" id="JAACXV010014018">
    <property type="protein sequence ID" value="KAF7271105.1"/>
    <property type="molecule type" value="Genomic_DNA"/>
</dbReference>
<comment type="caution">
    <text evidence="12">The sequence shown here is derived from an EMBL/GenBank/DDBJ whole genome shotgun (WGS) entry which is preliminary data.</text>
</comment>
<dbReference type="InterPro" id="IPR000602">
    <property type="entry name" value="Glyco_hydro_38_N"/>
</dbReference>
<dbReference type="SUPFAM" id="SSF74650">
    <property type="entry name" value="Galactose mutarotase-like"/>
    <property type="match status" value="1"/>
</dbReference>
<dbReference type="InterPro" id="IPR011013">
    <property type="entry name" value="Gal_mutarotase_sf_dom"/>
</dbReference>
<reference evidence="12" key="1">
    <citation type="submission" date="2020-08" db="EMBL/GenBank/DDBJ databases">
        <title>Genome sequencing and assembly of the red palm weevil Rhynchophorus ferrugineus.</title>
        <authorList>
            <person name="Dias G.B."/>
            <person name="Bergman C.M."/>
            <person name="Manee M."/>
        </authorList>
    </citation>
    <scope>NUCLEOTIDE SEQUENCE</scope>
    <source>
        <strain evidence="12">AA-2017</strain>
        <tissue evidence="12">Whole larva</tissue>
    </source>
</reference>
<evidence type="ECO:0000256" key="2">
    <source>
        <dbReference type="ARBA" id="ARBA00009792"/>
    </source>
</evidence>
<evidence type="ECO:0000256" key="5">
    <source>
        <dbReference type="ARBA" id="ARBA00022801"/>
    </source>
</evidence>
<dbReference type="InterPro" id="IPR011330">
    <property type="entry name" value="Glyco_hydro/deAcase_b/a-brl"/>
</dbReference>
<evidence type="ECO:0000256" key="7">
    <source>
        <dbReference type="ARBA" id="ARBA00023157"/>
    </source>
</evidence>
<keyword evidence="7" id="KW-1015">Disulfide bond</keyword>
<dbReference type="GO" id="GO:0005764">
    <property type="term" value="C:lysosome"/>
    <property type="evidence" value="ECO:0007669"/>
    <property type="project" value="TreeGrafter"/>
</dbReference>
<dbReference type="SMART" id="SM00872">
    <property type="entry name" value="Alpha-mann_mid"/>
    <property type="match status" value="1"/>
</dbReference>
<organism evidence="12 13">
    <name type="scientific">Rhynchophorus ferrugineus</name>
    <name type="common">Red palm weevil</name>
    <name type="synonym">Curculio ferrugineus</name>
    <dbReference type="NCBI Taxonomy" id="354439"/>
    <lineage>
        <taxon>Eukaryota</taxon>
        <taxon>Metazoa</taxon>
        <taxon>Ecdysozoa</taxon>
        <taxon>Arthropoda</taxon>
        <taxon>Hexapoda</taxon>
        <taxon>Insecta</taxon>
        <taxon>Pterygota</taxon>
        <taxon>Neoptera</taxon>
        <taxon>Endopterygota</taxon>
        <taxon>Coleoptera</taxon>
        <taxon>Polyphaga</taxon>
        <taxon>Cucujiformia</taxon>
        <taxon>Curculionidae</taxon>
        <taxon>Dryophthorinae</taxon>
        <taxon>Rhynchophorus</taxon>
    </lineage>
</organism>
<comment type="cofactor">
    <cofactor evidence="10">
        <name>Zn(2+)</name>
        <dbReference type="ChEBI" id="CHEBI:29105"/>
    </cofactor>
    <text evidence="10">Binds 1 zinc ion per subunit.</text>
</comment>
<dbReference type="CDD" id="cd10810">
    <property type="entry name" value="GH38N_AMII_LAM_like"/>
    <property type="match status" value="1"/>
</dbReference>
<evidence type="ECO:0000256" key="1">
    <source>
        <dbReference type="ARBA" id="ARBA00000365"/>
    </source>
</evidence>
<dbReference type="InterPro" id="IPR027291">
    <property type="entry name" value="Glyco_hydro_38_N_sf"/>
</dbReference>
<protein>
    <recommendedName>
        <fullName evidence="3 10">Alpha-mannosidase</fullName>
        <ecNumber evidence="10">3.2.1.-</ecNumber>
    </recommendedName>
</protein>
<dbReference type="SUPFAM" id="SSF88713">
    <property type="entry name" value="Glycoside hydrolase/deacetylase"/>
    <property type="match status" value="1"/>
</dbReference>
<evidence type="ECO:0000313" key="13">
    <source>
        <dbReference type="Proteomes" id="UP000625711"/>
    </source>
</evidence>
<dbReference type="Pfam" id="PF17677">
    <property type="entry name" value="Glyco_hydro38C2"/>
    <property type="match status" value="1"/>
</dbReference>
<dbReference type="GO" id="GO:0006013">
    <property type="term" value="P:mannose metabolic process"/>
    <property type="evidence" value="ECO:0007669"/>
    <property type="project" value="InterPro"/>
</dbReference>
<keyword evidence="4 10" id="KW-0479">Metal-binding</keyword>
<evidence type="ECO:0000256" key="10">
    <source>
        <dbReference type="RuleBase" id="RU361199"/>
    </source>
</evidence>
<dbReference type="EC" id="3.2.1.-" evidence="10"/>
<comment type="similarity">
    <text evidence="2 10">Belongs to the glycosyl hydrolase 38 family.</text>
</comment>
<gene>
    <name evidence="12" type="ORF">GWI33_015989</name>
</gene>
<dbReference type="Pfam" id="PF09261">
    <property type="entry name" value="Alpha-mann_mid"/>
    <property type="match status" value="1"/>
</dbReference>
<dbReference type="InterPro" id="IPR050843">
    <property type="entry name" value="Glycosyl_Hydrlase_38"/>
</dbReference>
<dbReference type="InterPro" id="IPR037094">
    <property type="entry name" value="Glyco_hydro_38_cen_sf"/>
</dbReference>
<dbReference type="Gene3D" id="2.60.40.1180">
    <property type="entry name" value="Golgi alpha-mannosidase II"/>
    <property type="match status" value="1"/>
</dbReference>
<keyword evidence="5 10" id="KW-0378">Hydrolase</keyword>
<evidence type="ECO:0000256" key="4">
    <source>
        <dbReference type="ARBA" id="ARBA00022723"/>
    </source>
</evidence>
<evidence type="ECO:0000256" key="6">
    <source>
        <dbReference type="ARBA" id="ARBA00022833"/>
    </source>
</evidence>
<feature type="domain" description="Glycoside hydrolase family 38 central" evidence="11">
    <location>
        <begin position="387"/>
        <end position="462"/>
    </location>
</feature>
<evidence type="ECO:0000256" key="3">
    <source>
        <dbReference type="ARBA" id="ARBA00012752"/>
    </source>
</evidence>
<dbReference type="InterPro" id="IPR015341">
    <property type="entry name" value="Glyco_hydro_38_cen"/>
</dbReference>
<dbReference type="Gene3D" id="3.20.110.10">
    <property type="entry name" value="Glycoside hydrolase 38, N terminal domain"/>
    <property type="match status" value="1"/>
</dbReference>
<name>A0A834I4D2_RHYFE</name>
<accession>A0A834I4D2</accession>
<keyword evidence="6 10" id="KW-0862">Zinc</keyword>
<dbReference type="InterPro" id="IPR028995">
    <property type="entry name" value="Glyco_hydro_57/38_cen_sf"/>
</dbReference>
<dbReference type="FunFam" id="1.20.1270.50:FF:000002">
    <property type="entry name" value="Alpha-mannosidase"/>
    <property type="match status" value="1"/>
</dbReference>
<dbReference type="GO" id="GO:0004559">
    <property type="term" value="F:alpha-mannosidase activity"/>
    <property type="evidence" value="ECO:0007669"/>
    <property type="project" value="UniProtKB-EC"/>
</dbReference>
<sequence>MGFGQTRLVVEYTCLHVYLKMFCQWMLLGFTLLFEELYGFPSVNVKEEKCGYESCHPVKEGFINVHIVPHTHDDVGWLKTVDQYYYGSNTNIQRAGVQYILQTVMDSLRKSENRRFIYVETAFFWKWWVQQSPSVQEEVKHYVNNGRLEFIGGGWSMNDEAATHYHSVIDQMSWGLRILNDTFGECGRPKIGWQIDPFGHSKEMANIFSQLGFDAFLMGRIDYQDKEHKWETKTPEVVWRSSKSLGESSDIFTGVLYNTYSPPPGFCFDLLCSDIPFIDDPNSFDYNVDARVDEFITYVDMVSQVYTTNNILITMGSDFHYQDAEAWFINLDKLIYYVNKRQETGSKYNLIYSTPSCYVKAVNDEAKDQEWLVKEDDFFPYASDPHAYWTGYFVSRPAIKRFERLGNNFLQVCKQLYTLSDLGFDDNSQLNNLREVMGILQHHDAVAGTEKQHVANDYTRLLQRAINGCENITGLALNKLMSLEAEQGDKPALPLFTCPLANISQCSVTEESENFVVTVYNPLSRYINKTIKLPVKGSGYTVVDGHGKSYLTQILPIADVVANIPGRQSEATNELYFIADDIPPLGWKSFIVSLDKSIKPEKILPVNLKDVRKIGTAGALLDLDPETGRITRISMEDTAISLNQNFYTYNGFVGDNSLFESRSSGAYIFRPTSDTPNDVSNRTVVSVYEGALVSELRQELNDYISQIIRINNIEKSIEYDWLIGPIPTHGSNGIEVITRYSTNLTTNGTFYTDSNGKEMLKRVRNFRPTWDVDIAEFAAGNYYPVTSEIAIRDEELGMELAILNDRAQGGTSLNDGEIEVMIHRNCLHDDAFGVEEALNEQAFGKGLVVRGSHYLTLGWINSTNGNSNAVKAKDIAQRKLLDAWTYITPLDQSIDEYKSTYTMEYSGLKEALARNIQILTLEPWRDSSFLLRLEHVFDYDEDSILSQPALVKLQDLFSGFDIVSLEESTLGGNQWLKDNTRLKFKTKETQEPSKSRQEIEDNLEDFEIALSPIEITNIC</sequence>
<dbReference type="Gene3D" id="2.60.40.1360">
    <property type="match status" value="1"/>
</dbReference>
<dbReference type="PANTHER" id="PTHR11607">
    <property type="entry name" value="ALPHA-MANNOSIDASE"/>
    <property type="match status" value="1"/>
</dbReference>
<keyword evidence="9 10" id="KW-0326">Glycosidase</keyword>
<dbReference type="GO" id="GO:0030246">
    <property type="term" value="F:carbohydrate binding"/>
    <property type="evidence" value="ECO:0007669"/>
    <property type="project" value="InterPro"/>
</dbReference>
<dbReference type="SUPFAM" id="SSF88688">
    <property type="entry name" value="Families 57/38 glycoside transferase middle domain"/>
    <property type="match status" value="1"/>
</dbReference>
<dbReference type="FunFam" id="1.20.1270.50:FF:000003">
    <property type="entry name" value="Alpha-mannosidase"/>
    <property type="match status" value="1"/>
</dbReference>
<dbReference type="PANTHER" id="PTHR11607:SF3">
    <property type="entry name" value="LYSOSOMAL ALPHA-MANNOSIDASE"/>
    <property type="match status" value="1"/>
</dbReference>
<dbReference type="Proteomes" id="UP000625711">
    <property type="component" value="Unassembled WGS sequence"/>
</dbReference>
<dbReference type="FunFam" id="2.70.98.30:FF:000003">
    <property type="entry name" value="Alpha-mannosidase"/>
    <property type="match status" value="1"/>
</dbReference>
<evidence type="ECO:0000256" key="9">
    <source>
        <dbReference type="ARBA" id="ARBA00023295"/>
    </source>
</evidence>
<dbReference type="GO" id="GO:0046872">
    <property type="term" value="F:metal ion binding"/>
    <property type="evidence" value="ECO:0007669"/>
    <property type="project" value="UniProtKB-KW"/>
</dbReference>
<dbReference type="InterPro" id="IPR013780">
    <property type="entry name" value="Glyco_hydro_b"/>
</dbReference>
<comment type="catalytic activity">
    <reaction evidence="1">
        <text>Hydrolysis of terminal, non-reducing alpha-D-mannose residues in alpha-D-mannosides.</text>
        <dbReference type="EC" id="3.2.1.24"/>
    </reaction>
</comment>
<dbReference type="Pfam" id="PF01074">
    <property type="entry name" value="Glyco_hydro_38N"/>
    <property type="match status" value="1"/>
</dbReference>
<dbReference type="InterPro" id="IPR041147">
    <property type="entry name" value="GH38_C"/>
</dbReference>
<keyword evidence="8" id="KW-0325">Glycoprotein</keyword>
<dbReference type="Gene3D" id="1.20.1270.50">
    <property type="entry name" value="Glycoside hydrolase family 38, central domain"/>
    <property type="match status" value="2"/>
</dbReference>
<dbReference type="InterPro" id="IPR011682">
    <property type="entry name" value="Glyco_hydro_38_C"/>
</dbReference>
<evidence type="ECO:0000313" key="12">
    <source>
        <dbReference type="EMBL" id="KAF7271105.1"/>
    </source>
</evidence>
<evidence type="ECO:0000256" key="8">
    <source>
        <dbReference type="ARBA" id="ARBA00023180"/>
    </source>
</evidence>
<dbReference type="Pfam" id="PF07748">
    <property type="entry name" value="Glyco_hydro_38C"/>
    <property type="match status" value="1"/>
</dbReference>
<dbReference type="OrthoDB" id="2016903at2759"/>
<dbReference type="FunFam" id="2.60.40.1180:FF:000018">
    <property type="entry name" value="Alpha-mannosidase"/>
    <property type="match status" value="1"/>
</dbReference>
<dbReference type="AlphaFoldDB" id="A0A834I4D2"/>
<evidence type="ECO:0000259" key="11">
    <source>
        <dbReference type="SMART" id="SM00872"/>
    </source>
</evidence>
<keyword evidence="13" id="KW-1185">Reference proteome</keyword>
<dbReference type="Gene3D" id="2.70.98.30">
    <property type="entry name" value="Golgi alpha-mannosidase II, domain 4"/>
    <property type="match status" value="1"/>
</dbReference>
<dbReference type="FunFam" id="3.20.110.10:FF:000001">
    <property type="entry name" value="Alpha-mannosidase"/>
    <property type="match status" value="1"/>
</dbReference>
<proteinExistence type="inferred from homology"/>